<gene>
    <name evidence="13" type="ORF">DFE_2605</name>
</gene>
<evidence type="ECO:0000313" key="14">
    <source>
        <dbReference type="Proteomes" id="UP000269883"/>
    </source>
</evidence>
<dbReference type="Proteomes" id="UP000269883">
    <property type="component" value="Chromosome"/>
</dbReference>
<proteinExistence type="inferred from homology"/>
<dbReference type="InterPro" id="IPR015421">
    <property type="entry name" value="PyrdxlP-dep_Trfase_major"/>
</dbReference>
<dbReference type="EC" id="2.6.1.102" evidence="8"/>
<keyword evidence="4 13" id="KW-0808">Transferase</keyword>
<dbReference type="PIRSF" id="PIRSF000390">
    <property type="entry name" value="PLP_StrS"/>
    <property type="match status" value="1"/>
</dbReference>
<dbReference type="PANTHER" id="PTHR30244:SF30">
    <property type="entry name" value="BLR5990 PROTEIN"/>
    <property type="match status" value="1"/>
</dbReference>
<dbReference type="GO" id="GO:0102933">
    <property type="term" value="F:GDP-4-dehydro-6-deoxy-D-mannose-4-aminotransferase activity"/>
    <property type="evidence" value="ECO:0007669"/>
    <property type="project" value="UniProtKB-EC"/>
</dbReference>
<keyword evidence="5 11" id="KW-0663">Pyridoxal phosphate</keyword>
<dbReference type="AlphaFoldDB" id="A0A2Z6B1H6"/>
<comment type="pathway">
    <text evidence="2">Bacterial outer membrane biogenesis; LPS O-antigen biosynthesis.</text>
</comment>
<dbReference type="GO" id="GO:0030170">
    <property type="term" value="F:pyridoxal phosphate binding"/>
    <property type="evidence" value="ECO:0007669"/>
    <property type="project" value="TreeGrafter"/>
</dbReference>
<feature type="modified residue" description="N6-(pyridoxal phosphate)lysine" evidence="11">
    <location>
        <position position="220"/>
    </location>
</feature>
<evidence type="ECO:0000256" key="2">
    <source>
        <dbReference type="ARBA" id="ARBA00005125"/>
    </source>
</evidence>
<dbReference type="InterPro" id="IPR026385">
    <property type="entry name" value="LegC-like"/>
</dbReference>
<evidence type="ECO:0000256" key="11">
    <source>
        <dbReference type="PIRSR" id="PIRSR000390-2"/>
    </source>
</evidence>
<keyword evidence="3 13" id="KW-0032">Aminotransferase</keyword>
<dbReference type="Pfam" id="PF01041">
    <property type="entry name" value="DegT_DnrJ_EryC1"/>
    <property type="match status" value="1"/>
</dbReference>
<evidence type="ECO:0000256" key="7">
    <source>
        <dbReference type="ARBA" id="ARBA00051587"/>
    </source>
</evidence>
<dbReference type="EMBL" id="AP017378">
    <property type="protein sequence ID" value="BBD09331.1"/>
    <property type="molecule type" value="Genomic_DNA"/>
</dbReference>
<dbReference type="InterPro" id="IPR015422">
    <property type="entry name" value="PyrdxlP-dep_Trfase_small"/>
</dbReference>
<dbReference type="Gene3D" id="3.90.1150.10">
    <property type="entry name" value="Aspartate Aminotransferase, domain 1"/>
    <property type="match status" value="1"/>
</dbReference>
<dbReference type="GO" id="GO:0000271">
    <property type="term" value="P:polysaccharide biosynthetic process"/>
    <property type="evidence" value="ECO:0007669"/>
    <property type="project" value="TreeGrafter"/>
</dbReference>
<evidence type="ECO:0000256" key="6">
    <source>
        <dbReference type="ARBA" id="ARBA00037999"/>
    </source>
</evidence>
<dbReference type="CDD" id="cd00616">
    <property type="entry name" value="AHBA_syn"/>
    <property type="match status" value="1"/>
</dbReference>
<evidence type="ECO:0000256" key="12">
    <source>
        <dbReference type="RuleBase" id="RU004508"/>
    </source>
</evidence>
<comment type="cofactor">
    <cofactor evidence="1">
        <name>pyridoxal 5'-phosphate</name>
        <dbReference type="ChEBI" id="CHEBI:597326"/>
    </cofactor>
</comment>
<evidence type="ECO:0000256" key="3">
    <source>
        <dbReference type="ARBA" id="ARBA00022576"/>
    </source>
</evidence>
<evidence type="ECO:0000256" key="4">
    <source>
        <dbReference type="ARBA" id="ARBA00022679"/>
    </source>
</evidence>
<evidence type="ECO:0000256" key="10">
    <source>
        <dbReference type="PIRSR" id="PIRSR000390-1"/>
    </source>
</evidence>
<feature type="active site" description="Proton acceptor" evidence="10">
    <location>
        <position position="220"/>
    </location>
</feature>
<dbReference type="FunFam" id="3.40.640.10:FF:000090">
    <property type="entry name" value="Pyridoxal phosphate-dependent aminotransferase"/>
    <property type="match status" value="1"/>
</dbReference>
<dbReference type="Gene3D" id="3.40.640.10">
    <property type="entry name" value="Type I PLP-dependent aspartate aminotransferase-like (Major domain)"/>
    <property type="match status" value="1"/>
</dbReference>
<protein>
    <recommendedName>
        <fullName evidence="9">GDP-perosamine synthase</fullName>
        <ecNumber evidence="8">2.6.1.102</ecNumber>
    </recommendedName>
</protein>
<dbReference type="RefSeq" id="WP_126380209.1">
    <property type="nucleotide sequence ID" value="NZ_AP017378.1"/>
</dbReference>
<name>A0A2Z6B1H6_9BACT</name>
<comment type="catalytic activity">
    <reaction evidence="7">
        <text>GDP-alpha-D-perosamine + 2-oxoglutarate = GDP-4-dehydro-alpha-D-rhamnose + L-glutamate</text>
        <dbReference type="Rhea" id="RHEA:36779"/>
        <dbReference type="ChEBI" id="CHEBI:16810"/>
        <dbReference type="ChEBI" id="CHEBI:29985"/>
        <dbReference type="ChEBI" id="CHEBI:57964"/>
        <dbReference type="ChEBI" id="CHEBI:73996"/>
        <dbReference type="EC" id="2.6.1.102"/>
    </reaction>
</comment>
<dbReference type="PANTHER" id="PTHR30244">
    <property type="entry name" value="TRANSAMINASE"/>
    <property type="match status" value="1"/>
</dbReference>
<evidence type="ECO:0000256" key="5">
    <source>
        <dbReference type="ARBA" id="ARBA00022898"/>
    </source>
</evidence>
<dbReference type="SUPFAM" id="SSF53383">
    <property type="entry name" value="PLP-dependent transferases"/>
    <property type="match status" value="1"/>
</dbReference>
<evidence type="ECO:0000313" key="13">
    <source>
        <dbReference type="EMBL" id="BBD09331.1"/>
    </source>
</evidence>
<evidence type="ECO:0000256" key="9">
    <source>
        <dbReference type="ARBA" id="ARBA00074221"/>
    </source>
</evidence>
<comment type="similarity">
    <text evidence="6 12">Belongs to the DegT/DnrJ/EryC1 family.</text>
</comment>
<reference evidence="13 14" key="1">
    <citation type="journal article" date="2018" name="Sci. Adv.">
        <title>Multi-heme cytochromes provide a pathway for survival in energy-limited environments.</title>
        <authorList>
            <person name="Deng X."/>
            <person name="Dohmae N."/>
            <person name="Nealson K.H."/>
            <person name="Hashimoto K."/>
            <person name="Okamoto A."/>
        </authorList>
    </citation>
    <scope>NUCLEOTIDE SEQUENCE [LARGE SCALE GENOMIC DNA]</scope>
    <source>
        <strain evidence="13 14">IS5</strain>
    </source>
</reference>
<evidence type="ECO:0000256" key="8">
    <source>
        <dbReference type="ARBA" id="ARBA00066317"/>
    </source>
</evidence>
<dbReference type="OrthoDB" id="9766188at2"/>
<evidence type="ECO:0000256" key="1">
    <source>
        <dbReference type="ARBA" id="ARBA00001933"/>
    </source>
</evidence>
<keyword evidence="14" id="KW-1185">Reference proteome</keyword>
<dbReference type="NCBIfam" id="TIGR04181">
    <property type="entry name" value="NHT_00031"/>
    <property type="match status" value="1"/>
</dbReference>
<dbReference type="KEGG" id="dfl:DFE_2605"/>
<dbReference type="InterPro" id="IPR000653">
    <property type="entry name" value="DegT/StrS_aminotransferase"/>
</dbReference>
<organism evidence="13 14">
    <name type="scientific">Desulfovibrio ferrophilus</name>
    <dbReference type="NCBI Taxonomy" id="241368"/>
    <lineage>
        <taxon>Bacteria</taxon>
        <taxon>Pseudomonadati</taxon>
        <taxon>Thermodesulfobacteriota</taxon>
        <taxon>Desulfovibrionia</taxon>
        <taxon>Desulfovibrionales</taxon>
        <taxon>Desulfovibrionaceae</taxon>
        <taxon>Desulfovibrio</taxon>
    </lineage>
</organism>
<sequence length="398" mass="43381">MSEAEIARDFVRVLKSVLGDAQTQVPLHAPFFPGKEKAYLQDCLDSTFVSSVGQYVDRFERLIEEYTGAPHAVAVVNGTAALHAALVLAGVGPGDEVILPALTFVATANAVSYCGSVPHFADSDRLTLGLDPLRLGKHLEAVVEMRDGQPFNSETQRRIAAVVPVHVFGHSVDMDLLLEVCGSYGIPIVEDAAESLGTFYKGRHTGRLGLLGTLSFNGNKIITTGGGGAILTEDAELARRARHLTTTAKLPHAWKYEHDQVGFNYRMPNINAALGCGQMESLEQFVNNKRRLAERYCRAFGEIEGLECYVEPEFSESNYWLNAVLLNRASGDTLSSVRALRNKIIGSCADAGYMLRPVWNLLPTLPMYQDCPRMNLDCAQNLEARLLCLPSGPGLLAD</sequence>
<accession>A0A2Z6B1H6</accession>
<dbReference type="InterPro" id="IPR015424">
    <property type="entry name" value="PyrdxlP-dep_Trfase"/>
</dbReference>